<evidence type="ECO:0000256" key="23">
    <source>
        <dbReference type="ARBA" id="ARBA00068162"/>
    </source>
</evidence>
<dbReference type="CDD" id="cd00054">
    <property type="entry name" value="EGF_CA"/>
    <property type="match status" value="1"/>
</dbReference>
<feature type="disulfide bond" evidence="27">
    <location>
        <begin position="790"/>
        <end position="799"/>
    </location>
</feature>
<keyword evidence="9" id="KW-0963">Cytoplasm</keyword>
<dbReference type="InterPro" id="IPR051216">
    <property type="entry name" value="Teneurin"/>
</dbReference>
<evidence type="ECO:0000256" key="22">
    <source>
        <dbReference type="ARBA" id="ARBA00063448"/>
    </source>
</evidence>
<dbReference type="InterPro" id="IPR006530">
    <property type="entry name" value="YD"/>
</dbReference>
<keyword evidence="15 29" id="KW-1133">Transmembrane helix</keyword>
<dbReference type="InterPro" id="IPR011042">
    <property type="entry name" value="6-blade_b-propeller_TolB-like"/>
</dbReference>
<feature type="compositionally biased region" description="Low complexity" evidence="28">
    <location>
        <begin position="125"/>
        <end position="142"/>
    </location>
</feature>
<feature type="disulfide bond" evidence="27">
    <location>
        <begin position="746"/>
        <end position="755"/>
    </location>
</feature>
<dbReference type="GO" id="GO:0007157">
    <property type="term" value="P:heterophilic cell-cell adhesion via plasma membrane cell adhesion molecules"/>
    <property type="evidence" value="ECO:0007669"/>
    <property type="project" value="TreeGrafter"/>
</dbReference>
<dbReference type="GO" id="GO:0005886">
    <property type="term" value="C:plasma membrane"/>
    <property type="evidence" value="ECO:0007669"/>
    <property type="project" value="UniProtKB-SubCell"/>
</dbReference>
<dbReference type="InterPro" id="IPR009471">
    <property type="entry name" value="Ten_N"/>
</dbReference>
<keyword evidence="20" id="KW-0539">Nucleus</keyword>
<evidence type="ECO:0000313" key="33">
    <source>
        <dbReference type="Proteomes" id="UP001311232"/>
    </source>
</evidence>
<dbReference type="Pfam" id="PF06484">
    <property type="entry name" value="Ten_N"/>
    <property type="match status" value="1"/>
</dbReference>
<comment type="subunit">
    <text evidence="22">Homodimer; disulfide-linked. May also form heterodimer with either TENM1 or TENM2 or TENM3.</text>
</comment>
<dbReference type="FunFam" id="2.10.25.10:FF:000132">
    <property type="entry name" value="Teneurin transmembrane protein 4"/>
    <property type="match status" value="1"/>
</dbReference>
<keyword evidence="33" id="KW-1185">Reference proteome</keyword>
<dbReference type="Pfam" id="PF21050">
    <property type="entry name" value="ARMC9_ARM"/>
    <property type="match status" value="1"/>
</dbReference>
<evidence type="ECO:0000256" key="26">
    <source>
        <dbReference type="ARBA" id="ARBA00083959"/>
    </source>
</evidence>
<name>A0AAV9R7W2_9TELE</name>
<feature type="domain" description="Teneurin N-terminal" evidence="31">
    <location>
        <begin position="1"/>
        <end position="254"/>
    </location>
</feature>
<evidence type="ECO:0000256" key="7">
    <source>
        <dbReference type="ARBA" id="ARBA00022473"/>
    </source>
</evidence>
<dbReference type="GO" id="GO:0005634">
    <property type="term" value="C:nucleus"/>
    <property type="evidence" value="ECO:0007669"/>
    <property type="project" value="UniProtKB-SubCell"/>
</dbReference>
<feature type="transmembrane region" description="Helical" evidence="29">
    <location>
        <begin position="254"/>
        <end position="280"/>
    </location>
</feature>
<feature type="domain" description="EGF-like" evidence="30">
    <location>
        <begin position="595"/>
        <end position="627"/>
    </location>
</feature>
<accession>A0AAV9R7W2</accession>
<evidence type="ECO:0000256" key="15">
    <source>
        <dbReference type="ARBA" id="ARBA00022989"/>
    </source>
</evidence>
<dbReference type="InterPro" id="IPR056822">
    <property type="entry name" value="TEN_NHL"/>
</dbReference>
<feature type="region of interest" description="Disordered" evidence="28">
    <location>
        <begin position="2142"/>
        <end position="2328"/>
    </location>
</feature>
<evidence type="ECO:0000256" key="2">
    <source>
        <dbReference type="ARBA" id="ARBA00004120"/>
    </source>
</evidence>
<evidence type="ECO:0000313" key="32">
    <source>
        <dbReference type="EMBL" id="KAK5605001.1"/>
    </source>
</evidence>
<keyword evidence="17 27" id="KW-1015">Disulfide bond</keyword>
<keyword evidence="18" id="KW-0325">Glycoprotein</keyword>
<dbReference type="GO" id="GO:0043005">
    <property type="term" value="C:neuron projection"/>
    <property type="evidence" value="ECO:0007669"/>
    <property type="project" value="TreeGrafter"/>
</dbReference>
<evidence type="ECO:0000256" key="3">
    <source>
        <dbReference type="ARBA" id="ARBA00004123"/>
    </source>
</evidence>
<keyword evidence="11 29" id="KW-0812">Transmembrane</keyword>
<feature type="compositionally biased region" description="Basic and acidic residues" evidence="28">
    <location>
        <begin position="2221"/>
        <end position="2230"/>
    </location>
</feature>
<dbReference type="GO" id="GO:0046982">
    <property type="term" value="F:protein heterodimerization activity"/>
    <property type="evidence" value="ECO:0007669"/>
    <property type="project" value="TreeGrafter"/>
</dbReference>
<dbReference type="InterPro" id="IPR056823">
    <property type="entry name" value="TEN-like_YD-shell"/>
</dbReference>
<evidence type="ECO:0000256" key="4">
    <source>
        <dbReference type="ARBA" id="ARBA00004162"/>
    </source>
</evidence>
<dbReference type="FunFam" id="2.120.10.30:FF:000005">
    <property type="entry name" value="Teneurin transmembrane protein 4"/>
    <property type="match status" value="1"/>
</dbReference>
<feature type="domain" description="EGF-like" evidence="30">
    <location>
        <begin position="765"/>
        <end position="800"/>
    </location>
</feature>
<dbReference type="Pfam" id="PF25020">
    <property type="entry name" value="TTR_TEN1-4"/>
    <property type="match status" value="1"/>
</dbReference>
<evidence type="ECO:0000256" key="11">
    <source>
        <dbReference type="ARBA" id="ARBA00022692"/>
    </source>
</evidence>
<keyword evidence="13" id="KW-0221">Differentiation</keyword>
<evidence type="ECO:0000256" key="28">
    <source>
        <dbReference type="SAM" id="MobiDB-lite"/>
    </source>
</evidence>
<comment type="caution">
    <text evidence="27">Lacks conserved residue(s) required for the propagation of feature annotation.</text>
</comment>
<dbReference type="Gene3D" id="2.180.10.10">
    <property type="entry name" value="RHS repeat-associated core"/>
    <property type="match status" value="1"/>
</dbReference>
<dbReference type="InterPro" id="IPR008969">
    <property type="entry name" value="CarboxyPept-like_regulatory"/>
</dbReference>
<dbReference type="GO" id="GO:0030030">
    <property type="term" value="P:cell projection organization"/>
    <property type="evidence" value="ECO:0007669"/>
    <property type="project" value="UniProtKB-KW"/>
</dbReference>
<dbReference type="Pfam" id="PF23093">
    <property type="entry name" value="GBD_Tenm3"/>
    <property type="match status" value="1"/>
</dbReference>
<dbReference type="InterPro" id="IPR016024">
    <property type="entry name" value="ARM-type_fold"/>
</dbReference>
<comment type="caution">
    <text evidence="32">The sequence shown here is derived from an EMBL/GenBank/DDBJ whole genome shotgun (WGS) entry which is preliminary data.</text>
</comment>
<evidence type="ECO:0000256" key="16">
    <source>
        <dbReference type="ARBA" id="ARBA00023136"/>
    </source>
</evidence>
<organism evidence="32 33">
    <name type="scientific">Crenichthys baileyi</name>
    <name type="common">White River springfish</name>
    <dbReference type="NCBI Taxonomy" id="28760"/>
    <lineage>
        <taxon>Eukaryota</taxon>
        <taxon>Metazoa</taxon>
        <taxon>Chordata</taxon>
        <taxon>Craniata</taxon>
        <taxon>Vertebrata</taxon>
        <taxon>Euteleostomi</taxon>
        <taxon>Actinopterygii</taxon>
        <taxon>Neopterygii</taxon>
        <taxon>Teleostei</taxon>
        <taxon>Neoteleostei</taxon>
        <taxon>Acanthomorphata</taxon>
        <taxon>Ovalentaria</taxon>
        <taxon>Atherinomorphae</taxon>
        <taxon>Cyprinodontiformes</taxon>
        <taxon>Goodeidae</taxon>
        <taxon>Crenichthys</taxon>
    </lineage>
</organism>
<dbReference type="InterPro" id="IPR000742">
    <property type="entry name" value="EGF"/>
</dbReference>
<protein>
    <recommendedName>
        <fullName evidence="6">LisH domain-containing protein ARMC9</fullName>
    </recommendedName>
    <alternativeName>
        <fullName evidence="25">Protein Odd Oz/ten-m homolog 4</fullName>
    </alternativeName>
    <alternativeName>
        <fullName evidence="24">Tenascin-M4</fullName>
    </alternativeName>
    <alternativeName>
        <fullName evidence="26">Teneurin transmembrane protein 4</fullName>
    </alternativeName>
    <alternativeName>
        <fullName evidence="23">Teneurin-4</fullName>
    </alternativeName>
</protein>
<dbReference type="GO" id="GO:0005814">
    <property type="term" value="C:centriole"/>
    <property type="evidence" value="ECO:0007669"/>
    <property type="project" value="UniProtKB-SubCell"/>
</dbReference>
<evidence type="ECO:0000256" key="13">
    <source>
        <dbReference type="ARBA" id="ARBA00022782"/>
    </source>
</evidence>
<comment type="subcellular location">
    <subcellularLocation>
        <location evidence="4">Cell membrane</location>
        <topology evidence="4">Single-pass membrane protein</topology>
    </subcellularLocation>
    <subcellularLocation>
        <location evidence="2">Cytoplasm</location>
        <location evidence="2">Cytoskeleton</location>
        <location evidence="2">Cilium basal body</location>
    </subcellularLocation>
    <subcellularLocation>
        <location evidence="1">Cytoplasm</location>
        <location evidence="1">Cytoskeleton</location>
        <location evidence="1">Microtubule organizing center</location>
        <location evidence="1">Centrosome</location>
        <location evidence="1">Centriole</location>
    </subcellularLocation>
    <subcellularLocation>
        <location evidence="3">Nucleus</location>
    </subcellularLocation>
</comment>
<dbReference type="SMART" id="SM00181">
    <property type="entry name" value="EGF"/>
    <property type="match status" value="8"/>
</dbReference>
<proteinExistence type="inferred from homology"/>
<evidence type="ECO:0000256" key="10">
    <source>
        <dbReference type="ARBA" id="ARBA00022536"/>
    </source>
</evidence>
<evidence type="ECO:0000256" key="29">
    <source>
        <dbReference type="SAM" id="Phobius"/>
    </source>
</evidence>
<dbReference type="PROSITE" id="PS01186">
    <property type="entry name" value="EGF_2"/>
    <property type="match status" value="4"/>
</dbReference>
<dbReference type="Pfam" id="PF25023">
    <property type="entry name" value="TEN_YD-shell"/>
    <property type="match status" value="1"/>
</dbReference>
<evidence type="ECO:0000259" key="31">
    <source>
        <dbReference type="PROSITE" id="PS51361"/>
    </source>
</evidence>
<evidence type="ECO:0000256" key="27">
    <source>
        <dbReference type="PROSITE-ProRule" id="PRU00076"/>
    </source>
</evidence>
<evidence type="ECO:0000256" key="1">
    <source>
        <dbReference type="ARBA" id="ARBA00004114"/>
    </source>
</evidence>
<dbReference type="InterPro" id="IPR011989">
    <property type="entry name" value="ARM-like"/>
</dbReference>
<evidence type="ECO:0000256" key="8">
    <source>
        <dbReference type="ARBA" id="ARBA00022475"/>
    </source>
</evidence>
<evidence type="ECO:0000256" key="21">
    <source>
        <dbReference type="ARBA" id="ARBA00023273"/>
    </source>
</evidence>
<evidence type="ECO:0000256" key="24">
    <source>
        <dbReference type="ARBA" id="ARBA00077039"/>
    </source>
</evidence>
<dbReference type="Pfam" id="PF25021">
    <property type="entry name" value="TEN_NHL"/>
    <property type="match status" value="1"/>
</dbReference>
<evidence type="ECO:0000256" key="17">
    <source>
        <dbReference type="ARBA" id="ARBA00023157"/>
    </source>
</evidence>
<evidence type="ECO:0000256" key="19">
    <source>
        <dbReference type="ARBA" id="ARBA00023212"/>
    </source>
</evidence>
<feature type="compositionally biased region" description="Basic and acidic residues" evidence="28">
    <location>
        <begin position="2245"/>
        <end position="2258"/>
    </location>
</feature>
<dbReference type="FunFam" id="2.10.25.10:FF:000016">
    <property type="entry name" value="Teneurin transmembrane protein 2"/>
    <property type="match status" value="1"/>
</dbReference>
<dbReference type="Pfam" id="PF25024">
    <property type="entry name" value="EGF_TEN"/>
    <property type="match status" value="1"/>
</dbReference>
<keyword evidence="19" id="KW-0206">Cytoskeleton</keyword>
<feature type="disulfide bond" evidence="27">
    <location>
        <begin position="729"/>
        <end position="739"/>
    </location>
</feature>
<evidence type="ECO:0000256" key="9">
    <source>
        <dbReference type="ARBA" id="ARBA00022490"/>
    </source>
</evidence>
<dbReference type="NCBIfam" id="TIGR01643">
    <property type="entry name" value="YD_repeat_2x"/>
    <property type="match status" value="1"/>
</dbReference>
<dbReference type="PANTHER" id="PTHR11219">
    <property type="entry name" value="TENEURIN AND N-ACETYLGLUCOSAMINE-1-PHOSPHODIESTER ALPHA-N-ACETYLGLUCOSAMINIDASE"/>
    <property type="match status" value="1"/>
</dbReference>
<evidence type="ECO:0000256" key="6">
    <source>
        <dbReference type="ARBA" id="ARBA00021146"/>
    </source>
</evidence>
<dbReference type="FunFam" id="1.25.10.10:FF:000124">
    <property type="entry name" value="lisH domain-containing protein ARMC9 isoform X1"/>
    <property type="match status" value="1"/>
</dbReference>
<evidence type="ECO:0000256" key="18">
    <source>
        <dbReference type="ARBA" id="ARBA00023180"/>
    </source>
</evidence>
<dbReference type="GO" id="GO:0042803">
    <property type="term" value="F:protein homodimerization activity"/>
    <property type="evidence" value="ECO:0007669"/>
    <property type="project" value="TreeGrafter"/>
</dbReference>
<dbReference type="Gene3D" id="2.10.25.10">
    <property type="entry name" value="Laminin"/>
    <property type="match status" value="6"/>
</dbReference>
<dbReference type="EMBL" id="JAHHUM010002317">
    <property type="protein sequence ID" value="KAK5605001.1"/>
    <property type="molecule type" value="Genomic_DNA"/>
</dbReference>
<dbReference type="PANTHER" id="PTHR11219:SF9">
    <property type="entry name" value="TENEURIN-4"/>
    <property type="match status" value="1"/>
</dbReference>
<evidence type="ECO:0000256" key="12">
    <source>
        <dbReference type="ARBA" id="ARBA00022737"/>
    </source>
</evidence>
<feature type="compositionally biased region" description="Low complexity" evidence="28">
    <location>
        <begin position="2206"/>
        <end position="2218"/>
    </location>
</feature>
<dbReference type="SUPFAM" id="SSF48371">
    <property type="entry name" value="ARM repeat"/>
    <property type="match status" value="1"/>
</dbReference>
<evidence type="ECO:0000259" key="30">
    <source>
        <dbReference type="PROSITE" id="PS50026"/>
    </source>
</evidence>
<dbReference type="Gene3D" id="2.120.10.30">
    <property type="entry name" value="TolB, C-terminal domain"/>
    <property type="match status" value="2"/>
</dbReference>
<dbReference type="Pfam" id="PF24329">
    <property type="entry name" value="FN-plug_TEN1-4"/>
    <property type="match status" value="1"/>
</dbReference>
<keyword evidence="7" id="KW-0217">Developmental protein</keyword>
<feature type="domain" description="EGF-like" evidence="30">
    <location>
        <begin position="725"/>
        <end position="756"/>
    </location>
</feature>
<dbReference type="PROSITE" id="PS00022">
    <property type="entry name" value="EGF_1"/>
    <property type="match status" value="5"/>
</dbReference>
<feature type="compositionally biased region" description="Acidic residues" evidence="28">
    <location>
        <begin position="2081"/>
        <end position="2099"/>
    </location>
</feature>
<keyword evidence="12" id="KW-0677">Repeat</keyword>
<dbReference type="Proteomes" id="UP001311232">
    <property type="component" value="Unassembled WGS sequence"/>
</dbReference>
<sequence>MSAVGGPPLHCSSASSSPVEQLPYPPPSIAANENQGRLLGNSAAQPAQDSDSEDEFGPNSFLVKTGSGNLYAPSAATADDGAFQNNSRLRTPPLPLSHSHSPNHQHHAASINSLNRSSYTPRSNASPAPTDSSAPPDGPASGQHSGSVQDNWLLNSNIPLETRNIAKQTFLETLQDNLIEMDILASARHDASYNDGHFLFKPGGTSPMYCTTSPGYPLTSSTVYSPPPRPLPRNTFSRPAFSLKKPYKHCNWKCAALSAILISVTLLLLLAYFVAIHLLGLNWHLQPMQRQMYQLSEDNTSGLPFPTDLSLPPLGNTGLEISDRRGKDDSKLDSLFPDDSYIDMGEIDVGRKVAQQIPPGIFWRSQVFIDHPMYLKFNVSLSKDALVGIYGRRGLPPSHTQFDFVELLDGRRLLAQDVHSLEGPAALQRSLIPITTHDTGFIQYMDSGIWHLAVYNDGKETETVSFLTTAIALGPQSICDSGCARQQIDERLSSSEDKQEMHWAPAVPTTTELTCSRKLGGRQRFPSKMDSIDDCPSNCFGNGDCVAGTCHCFLGFKGPDCGRAACPALCSGNGQYLKGRCMCHSGWKGSECDVPTSQCIDITCSGHGTCIVGTCICNPGYKGENCEEVDCLDPTCSGRGVCVQGECHCFIGWGGPGCESPRASCMDQCSGHGAFLADTGTCSCDPNWTGHDCATEICAADCGGHGVCVSGTCRCDDGWMGAGCDQRACHPRCNEHGTCKDGKCECSPGWNGEHCTIAHYLDKVVKEGCPGLCNGNGRCTLGNNGWYCVCQLGWRGTGCDTSMETACNDVKDNDGDGLVDCMDPDCCLQATCHTTSLCVGSPDPLDIIQETQMSSAQSNLQTFYDRVRFLVGRDSTHTIPGANPFDGKHACVIRGQVVTSDGTPLVGVNVSFINSPAFGYTITRQDGSFDLVTNGGIAIALHFERAPFITQEHTLWLPWGRFFVMDTIVMRHEENDIPSCDLSSFSRPGPVVSPAPLTAFAGSCSERGTVVPEIQSLQEEVPIPGTDMKLSYLSSRTPGYKSILRVTLTHSTIPFNLMKVHLMVAVEGRLFRKWFPAAPNLSYDFVWDKTDVYSQKVHGLSEAFVSVGFEYESCPDLILWEKRTAVLQGYETTASKLGGWTVDKHHALNIQSGILHMGNGENVFISQQPPVIGSVIGNGRRRSISCPSCNGLADGNKLLAPVALACGSDGSLYVGDFNYVRRIFITGNVTSVLELRNKDFRHSNSPAQKYYLASSPVNGAVYLSDTGSRKVFRVKSLTVVNNVAKNLELVAGTGDQCLPYDDARCGDGGKAVEATLTNPRGITVDKYGVIFFVDGTMIRRIDQNGIISTLLGYNDLTSARPLSCDAVMDISQVRLEWPTDLAVSPMDNSLYVLDNNVVLQVSENHQVRIVAGRPMHCQVPGIDHFLMSKVAIHATLESANALAVSHSGVLYIAESDEKKINRVRQVSTNGEISLVAGAPSGCDCKNDVNCDCYSGDGGYAKDAKLNAPSSLAVCPDGELYIADLGNIRIRYVRKNKPYLNPLSMYEVSSPINDELYLFDSNGSHIFTQSLTTGDHLYNLTYTGTGEISGITDKNKNTVTIRRDTTGMPLWLMVPDGQTFWFTIGTNNALKTVAAQGQELAVMTYHGSSGLLASKTNENGWTTFFEYDGYGRLTNITYPTGRVSSYRTEADSSVRIQTEGSNREDVTVTTNLSASGNFYTLLQEQVRNSYFIGLDGSLRLVLANGMEVSLYTEPHLLAGTVNPTVSKRNITLAIDNGLNLVEWRQRKEQARGQVTVYGRRLRASSMLWASIAPQKPKEVPMLPSLDYEKLRKDLVDGSDRLRCLLLQALRWRLTRSLPGEQRDTVLQAYISNDLLERYSTKKRTVLHLMKSANEVVRQYMARLINTFASLAEGRIYLSQIPILLKLLTETLRKEDKDSLTRENVLVALQKLSLRRSQQTAMIADDLIGWLVDELQDWDCLSDYILEYSAALLMNLCLRTKGKRKCAENAKHVLKVLTDLLGHENHEIRPYVNGALYSILCIPSVRQEAKEMSIEEILRCYNKEENPDLNRQIEFIIKQLNSGDEEGSESDDEEEDDDNDEDLMETELDKEEVLQPQQRELSGETLLTTEYLGIMTNMMKVKRKSTPLPHPNIDEPLQRPVTPSSHRNASTGENGPSSQCCESSRNTEYPLNRQKSEEGSLIPSGYNSRPPTRSGSPSSTADSLRHSIDSDCARFYQDSELDGTYEDQAKKERSQEEHNGHSASGSYVLGFVSASKIPRTPDPPINQNSAHRNRALAPQFSQSEPQQSSRPGSGSSTGGRGSGGRHSKRR</sequence>
<dbReference type="SUPFAM" id="SSF101898">
    <property type="entry name" value="NHL repeat"/>
    <property type="match status" value="1"/>
</dbReference>
<dbReference type="InterPro" id="IPR056820">
    <property type="entry name" value="TEN_TTR-like"/>
</dbReference>
<feature type="disulfide bond" evidence="27">
    <location>
        <begin position="769"/>
        <end position="779"/>
    </location>
</feature>
<evidence type="ECO:0000256" key="20">
    <source>
        <dbReference type="ARBA" id="ARBA00023242"/>
    </source>
</evidence>
<dbReference type="Gene3D" id="1.25.10.10">
    <property type="entry name" value="Leucine-rich Repeat Variant"/>
    <property type="match status" value="1"/>
</dbReference>
<feature type="compositionally biased region" description="Low complexity" evidence="28">
    <location>
        <begin position="85"/>
        <end position="100"/>
    </location>
</feature>
<dbReference type="SUPFAM" id="SSF57196">
    <property type="entry name" value="EGF/Laminin"/>
    <property type="match status" value="1"/>
</dbReference>
<gene>
    <name evidence="32" type="primary">TENM4</name>
    <name evidence="32" type="ORF">CRENBAI_003592</name>
</gene>
<dbReference type="FunFam" id="2.10.25.10:FF:000013">
    <property type="entry name" value="Teneurin transmembrane protein 4"/>
    <property type="match status" value="1"/>
</dbReference>
<dbReference type="FunFam" id="2.10.25.10:FF:000021">
    <property type="entry name" value="Teneurin transmembrane protein 2"/>
    <property type="match status" value="1"/>
</dbReference>
<dbReference type="InterPro" id="IPR048959">
    <property type="entry name" value="ARMC9_ARM_dom"/>
</dbReference>
<dbReference type="FunFam" id="2.10.25.10:FF:000026">
    <property type="entry name" value="Teneurin transmembrane protein 2"/>
    <property type="match status" value="1"/>
</dbReference>
<keyword evidence="8" id="KW-1003">Cell membrane</keyword>
<keyword evidence="16 29" id="KW-0472">Membrane</keyword>
<evidence type="ECO:0000256" key="14">
    <source>
        <dbReference type="ARBA" id="ARBA00022794"/>
    </source>
</evidence>
<dbReference type="GO" id="GO:0050839">
    <property type="term" value="F:cell adhesion molecule binding"/>
    <property type="evidence" value="ECO:0007669"/>
    <property type="project" value="TreeGrafter"/>
</dbReference>
<dbReference type="InterPro" id="IPR057629">
    <property type="entry name" value="Teneurin1-4_GBD"/>
</dbReference>
<dbReference type="SUPFAM" id="SSF49464">
    <property type="entry name" value="Carboxypeptidase regulatory domain-like"/>
    <property type="match status" value="1"/>
</dbReference>
<dbReference type="GO" id="GO:0048666">
    <property type="term" value="P:neuron development"/>
    <property type="evidence" value="ECO:0007669"/>
    <property type="project" value="TreeGrafter"/>
</dbReference>
<evidence type="ECO:0000256" key="25">
    <source>
        <dbReference type="ARBA" id="ARBA00081434"/>
    </source>
</evidence>
<dbReference type="PROSITE" id="PS51361">
    <property type="entry name" value="TENEURIN_N"/>
    <property type="match status" value="1"/>
</dbReference>
<comment type="similarity">
    <text evidence="5">Belongs to the tenascin family. Teneurin subfamily.</text>
</comment>
<keyword evidence="14" id="KW-0970">Cilium biogenesis/degradation</keyword>
<dbReference type="GO" id="GO:0007165">
    <property type="term" value="P:signal transduction"/>
    <property type="evidence" value="ECO:0007669"/>
    <property type="project" value="InterPro"/>
</dbReference>
<dbReference type="FunFam" id="2.120.10.30:FF:000006">
    <property type="entry name" value="Teneurin transmembrane protein 4"/>
    <property type="match status" value="1"/>
</dbReference>
<feature type="compositionally biased region" description="Polar residues" evidence="28">
    <location>
        <begin position="2159"/>
        <end position="2187"/>
    </location>
</feature>
<keyword evidence="10 27" id="KW-0245">EGF-like domain</keyword>
<dbReference type="InterPro" id="IPR057627">
    <property type="entry name" value="FN-plug_TEN1-4"/>
</dbReference>
<dbReference type="GO" id="GO:0009653">
    <property type="term" value="P:anatomical structure morphogenesis"/>
    <property type="evidence" value="ECO:0007669"/>
    <property type="project" value="UniProtKB-ARBA"/>
</dbReference>
<reference evidence="32 33" key="1">
    <citation type="submission" date="2021-06" db="EMBL/GenBank/DDBJ databases">
        <authorList>
            <person name="Palmer J.M."/>
        </authorList>
    </citation>
    <scope>NUCLEOTIDE SEQUENCE [LARGE SCALE GENOMIC DNA]</scope>
    <source>
        <strain evidence="32 33">MEX-2019</strain>
        <tissue evidence="32">Muscle</tissue>
    </source>
</reference>
<feature type="region of interest" description="Disordered" evidence="28">
    <location>
        <begin position="1"/>
        <end position="150"/>
    </location>
</feature>
<evidence type="ECO:0000256" key="5">
    <source>
        <dbReference type="ARBA" id="ARBA00009385"/>
    </source>
</evidence>
<feature type="compositionally biased region" description="Polar residues" evidence="28">
    <location>
        <begin position="110"/>
        <end position="124"/>
    </location>
</feature>
<keyword evidence="21" id="KW-0966">Cell projection</keyword>
<dbReference type="PROSITE" id="PS50026">
    <property type="entry name" value="EGF_3"/>
    <property type="match status" value="3"/>
</dbReference>
<feature type="disulfide bond" evidence="27">
    <location>
        <begin position="617"/>
        <end position="626"/>
    </location>
</feature>
<feature type="region of interest" description="Disordered" evidence="28">
    <location>
        <begin position="2079"/>
        <end position="2099"/>
    </location>
</feature>